<keyword evidence="1" id="KW-0732">Signal</keyword>
<dbReference type="InterPro" id="IPR029058">
    <property type="entry name" value="AB_hydrolase_fold"/>
</dbReference>
<dbReference type="GO" id="GO:0052689">
    <property type="term" value="F:carboxylic ester hydrolase activity"/>
    <property type="evidence" value="ECO:0007669"/>
    <property type="project" value="TreeGrafter"/>
</dbReference>
<evidence type="ECO:0000313" key="4">
    <source>
        <dbReference type="Proteomes" id="UP000183257"/>
    </source>
</evidence>
<feature type="signal peptide" evidence="1">
    <location>
        <begin position="1"/>
        <end position="17"/>
    </location>
</feature>
<dbReference type="AlphaFoldDB" id="A0A1K1R5L6"/>
<dbReference type="InterPro" id="IPR053145">
    <property type="entry name" value="AB_hydrolase_Est10"/>
</dbReference>
<protein>
    <recommendedName>
        <fullName evidence="2">Serine aminopeptidase S33 domain-containing protein</fullName>
    </recommendedName>
</protein>
<keyword evidence="4" id="KW-1185">Reference proteome</keyword>
<sequence length="312" mass="34569">MKKLLILCMLLPTLIFAQEVKTEELHLKNGDISLPGTLTIPAAKKKTPLIIFVQGSGNPDRNGNQAGTMIQIGYIKTLRDSLNAKGFSFYSYDKRSATLSNLDQLTKITFASFTDDANVAIDNFKEDKRFSSIHLIGHSQGSLVGMLAINNRKDNAISSFISIAGAGKTIDKTIVEQLTSQNPGLGKMAKEQFTELMATDTIKEVNPLLINIFQPVYQKFIKQWAQVNPASEIKKLQIPALILNGDADLQVTTDDAQLLKDAYPKATLKIIPKMNHVLKVVNSVTENQESYTSSNFNISKELLNVIEDFIRH</sequence>
<dbReference type="Gene3D" id="3.40.50.1820">
    <property type="entry name" value="alpha/beta hydrolase"/>
    <property type="match status" value="1"/>
</dbReference>
<gene>
    <name evidence="3" type="ORF">SAMN05660313_03314</name>
</gene>
<dbReference type="SUPFAM" id="SSF53474">
    <property type="entry name" value="alpha/beta-Hydrolases"/>
    <property type="match status" value="1"/>
</dbReference>
<evidence type="ECO:0000256" key="1">
    <source>
        <dbReference type="SAM" id="SignalP"/>
    </source>
</evidence>
<dbReference type="OrthoDB" id="9809549at2"/>
<dbReference type="EMBL" id="FPIY01000007">
    <property type="protein sequence ID" value="SFW67431.1"/>
    <property type="molecule type" value="Genomic_DNA"/>
</dbReference>
<feature type="domain" description="Serine aminopeptidase S33" evidence="2">
    <location>
        <begin position="73"/>
        <end position="277"/>
    </location>
</feature>
<name>A0A1K1R5L6_9FLAO</name>
<dbReference type="PANTHER" id="PTHR43265:SF1">
    <property type="entry name" value="ESTERASE ESTD"/>
    <property type="match status" value="1"/>
</dbReference>
<dbReference type="InterPro" id="IPR022742">
    <property type="entry name" value="Hydrolase_4"/>
</dbReference>
<accession>A0A1K1R5L6</accession>
<dbReference type="Proteomes" id="UP000183257">
    <property type="component" value="Unassembled WGS sequence"/>
</dbReference>
<dbReference type="Pfam" id="PF12146">
    <property type="entry name" value="Hydrolase_4"/>
    <property type="match status" value="1"/>
</dbReference>
<evidence type="ECO:0000259" key="2">
    <source>
        <dbReference type="Pfam" id="PF12146"/>
    </source>
</evidence>
<dbReference type="RefSeq" id="WP_072304921.1">
    <property type="nucleotide sequence ID" value="NZ_FPIY01000007.1"/>
</dbReference>
<feature type="chain" id="PRO_5012272868" description="Serine aminopeptidase S33 domain-containing protein" evidence="1">
    <location>
        <begin position="18"/>
        <end position="312"/>
    </location>
</feature>
<organism evidence="3 4">
    <name type="scientific">Cellulophaga fucicola</name>
    <dbReference type="NCBI Taxonomy" id="76595"/>
    <lineage>
        <taxon>Bacteria</taxon>
        <taxon>Pseudomonadati</taxon>
        <taxon>Bacteroidota</taxon>
        <taxon>Flavobacteriia</taxon>
        <taxon>Flavobacteriales</taxon>
        <taxon>Flavobacteriaceae</taxon>
        <taxon>Cellulophaga</taxon>
    </lineage>
</organism>
<proteinExistence type="predicted"/>
<evidence type="ECO:0000313" key="3">
    <source>
        <dbReference type="EMBL" id="SFW67431.1"/>
    </source>
</evidence>
<dbReference type="PANTHER" id="PTHR43265">
    <property type="entry name" value="ESTERASE ESTD"/>
    <property type="match status" value="1"/>
</dbReference>
<reference evidence="4" key="1">
    <citation type="submission" date="2016-11" db="EMBL/GenBank/DDBJ databases">
        <authorList>
            <person name="Varghese N."/>
            <person name="Submissions S."/>
        </authorList>
    </citation>
    <scope>NUCLEOTIDE SEQUENCE [LARGE SCALE GENOMIC DNA]</scope>
    <source>
        <strain evidence="4">DSM 24786</strain>
    </source>
</reference>
<dbReference type="STRING" id="76595.SAMN05660313_03314"/>